<dbReference type="Proteomes" id="UP000809081">
    <property type="component" value="Unassembled WGS sequence"/>
</dbReference>
<comment type="caution">
    <text evidence="1">The sequence shown here is derived from an EMBL/GenBank/DDBJ whole genome shotgun (WGS) entry which is preliminary data.</text>
</comment>
<evidence type="ECO:0000313" key="1">
    <source>
        <dbReference type="EMBL" id="MBM7636468.1"/>
    </source>
</evidence>
<reference evidence="1 2" key="1">
    <citation type="submission" date="2021-01" db="EMBL/GenBank/DDBJ databases">
        <title>Genomic Encyclopedia of Type Strains, Phase IV (KMG-IV): sequencing the most valuable type-strain genomes for metagenomic binning, comparative biology and taxonomic classification.</title>
        <authorList>
            <person name="Goeker M."/>
        </authorList>
    </citation>
    <scope>NUCLEOTIDE SEQUENCE [LARGE SCALE GENOMIC DNA]</scope>
    <source>
        <strain evidence="1 2">DSM 27513</strain>
    </source>
</reference>
<dbReference type="EMBL" id="JAFBEI010000025">
    <property type="protein sequence ID" value="MBM7636468.1"/>
    <property type="molecule type" value="Genomic_DNA"/>
</dbReference>
<organism evidence="1 2">
    <name type="scientific">Streptococcus saliviloxodontae</name>
    <dbReference type="NCBI Taxonomy" id="1349416"/>
    <lineage>
        <taxon>Bacteria</taxon>
        <taxon>Bacillati</taxon>
        <taxon>Bacillota</taxon>
        <taxon>Bacilli</taxon>
        <taxon>Lactobacillales</taxon>
        <taxon>Streptococcaceae</taxon>
        <taxon>Streptococcus</taxon>
    </lineage>
</organism>
<name>A0ABS2PM09_9STRE</name>
<keyword evidence="2" id="KW-1185">Reference proteome</keyword>
<sequence length="208" mass="24350">MFRKINEYFTYQGFKYIKPEKAGNQAREMEAFKALGQAARQEMQLLTKCLDERLTDFKITRVSNWANQAQVGRPHFWCYFMEEESSADDVGIAIRLYGQKDDFGLSVEVSFIERKKSETTLLKQAKVLTVPIAEPLYYMVQMDGESHREEGTETNRHRLKLELEEGKIRKVLLKYDIPLKVDTSLEELVPKILEGFEKVMPYYEVTKN</sequence>
<protein>
    <submittedName>
        <fullName evidence="1">Uncharacterized protein</fullName>
    </submittedName>
</protein>
<dbReference type="RefSeq" id="WP_205017342.1">
    <property type="nucleotide sequence ID" value="NZ_JAFBEI010000025.1"/>
</dbReference>
<gene>
    <name evidence="1" type="ORF">JOC31_001289</name>
</gene>
<evidence type="ECO:0000313" key="2">
    <source>
        <dbReference type="Proteomes" id="UP000809081"/>
    </source>
</evidence>
<proteinExistence type="predicted"/>
<accession>A0ABS2PM09</accession>